<comment type="pathway">
    <text evidence="1">Purine metabolism; IMP biosynthesis via de novo pathway; N(2)-formyl-N(1)-(5-phospho-D-ribosyl)glycinamide from N(1)-(5-phospho-D-ribosyl)glycinamide (10-formyl THF route): step 1/1.</text>
</comment>
<dbReference type="EC" id="2.1.2.2" evidence="2"/>
<evidence type="ECO:0000256" key="4">
    <source>
        <dbReference type="ARBA" id="ARBA00022755"/>
    </source>
</evidence>
<dbReference type="EnsemblBacteria" id="ABD42699">
    <property type="protein sequence ID" value="ABD42699"/>
    <property type="gene ID" value="Mhun_3012"/>
</dbReference>
<dbReference type="FunFam" id="3.40.50.170:FF:000007">
    <property type="entry name" value="Phosphoribosylglycinamide formyltransferase"/>
    <property type="match status" value="1"/>
</dbReference>
<dbReference type="InParanoid" id="Q2FTJ6"/>
<dbReference type="OrthoDB" id="27277at2157"/>
<dbReference type="STRING" id="323259.Mhun_3012"/>
<dbReference type="Gene3D" id="3.40.50.170">
    <property type="entry name" value="Formyl transferase, N-terminal domain"/>
    <property type="match status" value="1"/>
</dbReference>
<keyword evidence="7" id="KW-1185">Reference proteome</keyword>
<dbReference type="InterPro" id="IPR004607">
    <property type="entry name" value="GART"/>
</dbReference>
<dbReference type="AlphaFoldDB" id="Q2FTJ6"/>
<protein>
    <recommendedName>
        <fullName evidence="2">phosphoribosylglycinamide formyltransferase 1</fullName>
        <ecNumber evidence="2">2.1.2.2</ecNumber>
    </recommendedName>
</protein>
<dbReference type="HAMAP" id="MF_01930">
    <property type="entry name" value="PurN"/>
    <property type="match status" value="1"/>
</dbReference>
<dbReference type="GO" id="GO:0004644">
    <property type="term" value="F:phosphoribosylglycinamide formyltransferase activity"/>
    <property type="evidence" value="ECO:0007669"/>
    <property type="project" value="UniProtKB-EC"/>
</dbReference>
<dbReference type="RefSeq" id="WP_011449950.1">
    <property type="nucleotide sequence ID" value="NC_007796.1"/>
</dbReference>
<keyword evidence="3 6" id="KW-0808">Transferase</keyword>
<dbReference type="Proteomes" id="UP000001941">
    <property type="component" value="Chromosome"/>
</dbReference>
<dbReference type="GO" id="GO:0006189">
    <property type="term" value="P:'de novo' IMP biosynthetic process"/>
    <property type="evidence" value="ECO:0007669"/>
    <property type="project" value="InterPro"/>
</dbReference>
<evidence type="ECO:0000256" key="1">
    <source>
        <dbReference type="ARBA" id="ARBA00005054"/>
    </source>
</evidence>
<dbReference type="EMBL" id="CP000254">
    <property type="protein sequence ID" value="ABD42699.1"/>
    <property type="molecule type" value="Genomic_DNA"/>
</dbReference>
<dbReference type="NCBIfam" id="TIGR00639">
    <property type="entry name" value="PurN"/>
    <property type="match status" value="1"/>
</dbReference>
<dbReference type="eggNOG" id="arCOG02825">
    <property type="taxonomic scope" value="Archaea"/>
</dbReference>
<feature type="domain" description="Formyl transferase N-terminal" evidence="5">
    <location>
        <begin position="5"/>
        <end position="184"/>
    </location>
</feature>
<dbReference type="Pfam" id="PF00551">
    <property type="entry name" value="Formyl_trans_N"/>
    <property type="match status" value="1"/>
</dbReference>
<gene>
    <name evidence="6" type="ordered locus">Mhun_3012</name>
</gene>
<dbReference type="GO" id="GO:0005737">
    <property type="term" value="C:cytoplasm"/>
    <property type="evidence" value="ECO:0007669"/>
    <property type="project" value="TreeGrafter"/>
</dbReference>
<dbReference type="InterPro" id="IPR002376">
    <property type="entry name" value="Formyl_transf_N"/>
</dbReference>
<evidence type="ECO:0000256" key="2">
    <source>
        <dbReference type="ARBA" id="ARBA00012254"/>
    </source>
</evidence>
<dbReference type="CDD" id="cd08645">
    <property type="entry name" value="FMT_core_GART"/>
    <property type="match status" value="1"/>
</dbReference>
<reference evidence="7" key="1">
    <citation type="journal article" date="2016" name="Stand. Genomic Sci.">
        <title>Complete genome sequence of Methanospirillum hungatei type strain JF1.</title>
        <authorList>
            <person name="Gunsalus R.P."/>
            <person name="Cook L.E."/>
            <person name="Crable B."/>
            <person name="Rohlin L."/>
            <person name="McDonald E."/>
            <person name="Mouttaki H."/>
            <person name="Sieber J.R."/>
            <person name="Poweleit N."/>
            <person name="Zhou H."/>
            <person name="Lapidus A.L."/>
            <person name="Daligault H.E."/>
            <person name="Land M."/>
            <person name="Gilna P."/>
            <person name="Ivanova N."/>
            <person name="Kyrpides N."/>
            <person name="Culley D.E."/>
            <person name="McInerney M.J."/>
        </authorList>
    </citation>
    <scope>NUCLEOTIDE SEQUENCE [LARGE SCALE GENOMIC DNA]</scope>
    <source>
        <strain evidence="7">ATCC 27890 / DSM 864 / NBRC 100397 / JF-1</strain>
    </source>
</reference>
<evidence type="ECO:0000313" key="7">
    <source>
        <dbReference type="Proteomes" id="UP000001941"/>
    </source>
</evidence>
<organism evidence="6 7">
    <name type="scientific">Methanospirillum hungatei JF-1 (strain ATCC 27890 / DSM 864 / NBRC 100397 / JF-1)</name>
    <dbReference type="NCBI Taxonomy" id="323259"/>
    <lineage>
        <taxon>Archaea</taxon>
        <taxon>Methanobacteriati</taxon>
        <taxon>Methanobacteriota</taxon>
        <taxon>Stenosarchaea group</taxon>
        <taxon>Methanomicrobia</taxon>
        <taxon>Methanomicrobiales</taxon>
        <taxon>Methanospirillaceae</taxon>
        <taxon>Methanospirillum</taxon>
    </lineage>
</organism>
<name>Q2FTJ6_METHJ</name>
<evidence type="ECO:0000259" key="5">
    <source>
        <dbReference type="Pfam" id="PF00551"/>
    </source>
</evidence>
<dbReference type="InterPro" id="IPR036477">
    <property type="entry name" value="Formyl_transf_N_sf"/>
</dbReference>
<evidence type="ECO:0000313" key="6">
    <source>
        <dbReference type="EMBL" id="ABD42699.1"/>
    </source>
</evidence>
<evidence type="ECO:0000256" key="3">
    <source>
        <dbReference type="ARBA" id="ARBA00022679"/>
    </source>
</evidence>
<proteinExistence type="inferred from homology"/>
<dbReference type="PANTHER" id="PTHR43369:SF2">
    <property type="entry name" value="PHOSPHORIBOSYLGLYCINAMIDE FORMYLTRANSFERASE"/>
    <property type="match status" value="1"/>
</dbReference>
<sequence>MNQGRFVVLASGRGSNFQAIIDRVHDGYINAECSGLITDNPDAYAIKRAHNAGIPAEVVPYRNFPDKIQYENALMEVLARYNPDLVVLAGYMRLLGERIVDAYTGKMMNIHPSLLPAFQGLHAQRQALTYGTKVAGCTVHFVTHDMDAGPVIIQRTVPVLDDDDEETLADRILVEEHQAYAEAIKLFFEKRLRIEGRRVRILPDS</sequence>
<dbReference type="SUPFAM" id="SSF53328">
    <property type="entry name" value="Formyltransferase"/>
    <property type="match status" value="1"/>
</dbReference>
<dbReference type="HOGENOM" id="CLU_038395_1_0_2"/>
<dbReference type="KEGG" id="mhu:Mhun_3012"/>
<dbReference type="PANTHER" id="PTHR43369">
    <property type="entry name" value="PHOSPHORIBOSYLGLYCINAMIDE FORMYLTRANSFERASE"/>
    <property type="match status" value="1"/>
</dbReference>
<keyword evidence="4" id="KW-0658">Purine biosynthesis</keyword>
<accession>Q2FTJ6</accession>
<dbReference type="GeneID" id="3922834"/>